<accession>A0A1A7BZ79</accession>
<dbReference type="EMBL" id="LOCQ01000055">
    <property type="protein sequence ID" value="OBV38966.1"/>
    <property type="molecule type" value="Genomic_DNA"/>
</dbReference>
<feature type="domain" description="Gfo/Idh/MocA-like oxidoreductase N-terminal" evidence="3">
    <location>
        <begin position="4"/>
        <end position="121"/>
    </location>
</feature>
<sequence>MNKIKTGLVGYGFAGATFHAPVLTSVEALELTAVASSKPDLVHKDWPEATVYAEAAQLFADAAIELVVIAAPNEAHFGLARAALQAGKHVVVDKPFTITSAEAQTLITLAKERKLVLSVYHNRRWDGDFMTIKTLLAQGVLGRVTSFESHFDRFRPEIRQRWRESNAPGGGLLYDLGPHMLDQAVQLFGMPDKLHADIDLQRDGAQAVDYLHIVLYYQRLRVVLQAGCLVKAPTARFAVHGDAGSFMKFGLDPQEDALKAGGRPGQPGWGEDGVRGALYLGTQPDGQCEHLDLQAGRYQDFYQGMADAIRDGKPAPVAAEDALDTIRLIELALQSANEGRVLNVPAVA</sequence>
<dbReference type="Gene3D" id="3.30.360.10">
    <property type="entry name" value="Dihydrodipicolinate Reductase, domain 2"/>
    <property type="match status" value="1"/>
</dbReference>
<dbReference type="Gene3D" id="3.40.50.720">
    <property type="entry name" value="NAD(P)-binding Rossmann-like Domain"/>
    <property type="match status" value="1"/>
</dbReference>
<reference evidence="5 6" key="1">
    <citation type="submission" date="2016-04" db="EMBL/GenBank/DDBJ databases">
        <title>Draft genome sequence of Janthinobacterium psychrotolerans sp. nov., isolated from freshwater sediments in Denmark.</title>
        <authorList>
            <person name="Gong X."/>
            <person name="Skrivergaard S."/>
            <person name="Korsgaard B.S."/>
            <person name="Schreiber L."/>
            <person name="Marshall I.P."/>
            <person name="Finster K."/>
            <person name="Schramm A."/>
        </authorList>
    </citation>
    <scope>NUCLEOTIDE SEQUENCE [LARGE SCALE GENOMIC DNA]</scope>
    <source>
        <strain evidence="5 6">S3-2</strain>
    </source>
</reference>
<evidence type="ECO:0000259" key="4">
    <source>
        <dbReference type="Pfam" id="PF02894"/>
    </source>
</evidence>
<dbReference type="InterPro" id="IPR036291">
    <property type="entry name" value="NAD(P)-bd_dom_sf"/>
</dbReference>
<dbReference type="PANTHER" id="PTHR43708:SF5">
    <property type="entry name" value="CONSERVED EXPRESSED OXIDOREDUCTASE (EUROFUNG)-RELATED"/>
    <property type="match status" value="1"/>
</dbReference>
<dbReference type="RefSeq" id="WP_065308204.1">
    <property type="nucleotide sequence ID" value="NZ_LOCQ01000055.1"/>
</dbReference>
<name>A0A1A7BZ79_9BURK</name>
<feature type="domain" description="Gfo/Idh/MocA-like oxidoreductase C-terminal" evidence="4">
    <location>
        <begin position="133"/>
        <end position="343"/>
    </location>
</feature>
<dbReference type="SUPFAM" id="SSF51735">
    <property type="entry name" value="NAD(P)-binding Rossmann-fold domains"/>
    <property type="match status" value="1"/>
</dbReference>
<dbReference type="STRING" id="1747903.ASR47_100826"/>
<evidence type="ECO:0000313" key="6">
    <source>
        <dbReference type="Proteomes" id="UP000092713"/>
    </source>
</evidence>
<dbReference type="Pfam" id="PF01408">
    <property type="entry name" value="GFO_IDH_MocA"/>
    <property type="match status" value="1"/>
</dbReference>
<dbReference type="AlphaFoldDB" id="A0A1A7BZ79"/>
<keyword evidence="2 5" id="KW-0560">Oxidoreductase</keyword>
<evidence type="ECO:0000256" key="1">
    <source>
        <dbReference type="ARBA" id="ARBA00010928"/>
    </source>
</evidence>
<protein>
    <submittedName>
        <fullName evidence="5">Scyllo-inositol 2-dehydrogenase (NADP+)</fullName>
        <ecNumber evidence="5">1.1.1.371</ecNumber>
    </submittedName>
</protein>
<comment type="caution">
    <text evidence="5">The sequence shown here is derived from an EMBL/GenBank/DDBJ whole genome shotgun (WGS) entry which is preliminary data.</text>
</comment>
<dbReference type="Pfam" id="PF02894">
    <property type="entry name" value="GFO_IDH_MocA_C"/>
    <property type="match status" value="1"/>
</dbReference>
<dbReference type="InterPro" id="IPR051317">
    <property type="entry name" value="Gfo/Idh/MocA_oxidoreduct"/>
</dbReference>
<keyword evidence="6" id="KW-1185">Reference proteome</keyword>
<dbReference type="PANTHER" id="PTHR43708">
    <property type="entry name" value="CONSERVED EXPRESSED OXIDOREDUCTASE (EUROFUNG)"/>
    <property type="match status" value="1"/>
</dbReference>
<dbReference type="NCBIfam" id="NF008607">
    <property type="entry name" value="PRK11579.1"/>
    <property type="match status" value="1"/>
</dbReference>
<proteinExistence type="inferred from homology"/>
<organism evidence="5 6">
    <name type="scientific">Janthinobacterium psychrotolerans</name>
    <dbReference type="NCBI Taxonomy" id="1747903"/>
    <lineage>
        <taxon>Bacteria</taxon>
        <taxon>Pseudomonadati</taxon>
        <taxon>Pseudomonadota</taxon>
        <taxon>Betaproteobacteria</taxon>
        <taxon>Burkholderiales</taxon>
        <taxon>Oxalobacteraceae</taxon>
        <taxon>Janthinobacterium</taxon>
    </lineage>
</organism>
<dbReference type="OrthoDB" id="9774191at2"/>
<dbReference type="PATRIC" id="fig|1747903.4.peg.2531"/>
<evidence type="ECO:0000313" key="5">
    <source>
        <dbReference type="EMBL" id="OBV38966.1"/>
    </source>
</evidence>
<dbReference type="InterPro" id="IPR000683">
    <property type="entry name" value="Gfo/Idh/MocA-like_OxRdtase_N"/>
</dbReference>
<gene>
    <name evidence="5" type="ORF">ASR47_100826</name>
</gene>
<evidence type="ECO:0000256" key="2">
    <source>
        <dbReference type="ARBA" id="ARBA00023002"/>
    </source>
</evidence>
<dbReference type="GO" id="GO:0102497">
    <property type="term" value="F:scyllo-inositol dehydrogenase (NADP+) activity"/>
    <property type="evidence" value="ECO:0007669"/>
    <property type="project" value="UniProtKB-EC"/>
</dbReference>
<dbReference type="GO" id="GO:0000166">
    <property type="term" value="F:nucleotide binding"/>
    <property type="evidence" value="ECO:0007669"/>
    <property type="project" value="InterPro"/>
</dbReference>
<dbReference type="EC" id="1.1.1.371" evidence="5"/>
<dbReference type="InterPro" id="IPR004104">
    <property type="entry name" value="Gfo/Idh/MocA-like_OxRdtase_C"/>
</dbReference>
<dbReference type="Proteomes" id="UP000092713">
    <property type="component" value="Unassembled WGS sequence"/>
</dbReference>
<evidence type="ECO:0000259" key="3">
    <source>
        <dbReference type="Pfam" id="PF01408"/>
    </source>
</evidence>
<comment type="similarity">
    <text evidence="1">Belongs to the Gfo/Idh/MocA family.</text>
</comment>